<dbReference type="AlphaFoldDB" id="A0A426XC27"/>
<feature type="region of interest" description="Disordered" evidence="1">
    <location>
        <begin position="63"/>
        <end position="90"/>
    </location>
</feature>
<feature type="compositionally biased region" description="Basic and acidic residues" evidence="1">
    <location>
        <begin position="67"/>
        <end position="78"/>
    </location>
</feature>
<proteinExistence type="predicted"/>
<dbReference type="Proteomes" id="UP000287651">
    <property type="component" value="Unassembled WGS sequence"/>
</dbReference>
<accession>A0A426XC27</accession>
<name>A0A426XC27_ENSVE</name>
<evidence type="ECO:0000313" key="2">
    <source>
        <dbReference type="EMBL" id="RRT37018.1"/>
    </source>
</evidence>
<evidence type="ECO:0000256" key="1">
    <source>
        <dbReference type="SAM" id="MobiDB-lite"/>
    </source>
</evidence>
<evidence type="ECO:0000313" key="3">
    <source>
        <dbReference type="Proteomes" id="UP000287651"/>
    </source>
</evidence>
<comment type="caution">
    <text evidence="2">The sequence shown here is derived from an EMBL/GenBank/DDBJ whole genome shotgun (WGS) entry which is preliminary data.</text>
</comment>
<gene>
    <name evidence="2" type="ORF">B296_00047943</name>
</gene>
<sequence>MTYLGPHFVFFDPMEDVVLSSAGSVEGLTVLFRFRCGSHSIRFANVLQSVVLRLQTTNPSNNLLPITHEEPKSKEGSKKNPIPVSRASPIDRPRFRCDGGWDGDEGGGRRRSRRDVVGRGRVLIGEELAGGRYFGWVYHLGVNSIGHEYCHLRYLVLKGPYVAMYKRDHSNHRGIVSIDEFWKILKR</sequence>
<reference evidence="2 3" key="1">
    <citation type="journal article" date="2014" name="Agronomy (Basel)">
        <title>A Draft Genome Sequence for Ensete ventricosum, the Drought-Tolerant Tree Against Hunger.</title>
        <authorList>
            <person name="Harrison J."/>
            <person name="Moore K.A."/>
            <person name="Paszkiewicz K."/>
            <person name="Jones T."/>
            <person name="Grant M."/>
            <person name="Ambacheew D."/>
            <person name="Muzemil S."/>
            <person name="Studholme D.J."/>
        </authorList>
    </citation>
    <scope>NUCLEOTIDE SEQUENCE [LARGE SCALE GENOMIC DNA]</scope>
</reference>
<organism evidence="2 3">
    <name type="scientific">Ensete ventricosum</name>
    <name type="common">Abyssinian banana</name>
    <name type="synonym">Musa ensete</name>
    <dbReference type="NCBI Taxonomy" id="4639"/>
    <lineage>
        <taxon>Eukaryota</taxon>
        <taxon>Viridiplantae</taxon>
        <taxon>Streptophyta</taxon>
        <taxon>Embryophyta</taxon>
        <taxon>Tracheophyta</taxon>
        <taxon>Spermatophyta</taxon>
        <taxon>Magnoliopsida</taxon>
        <taxon>Liliopsida</taxon>
        <taxon>Zingiberales</taxon>
        <taxon>Musaceae</taxon>
        <taxon>Ensete</taxon>
    </lineage>
</organism>
<dbReference type="EMBL" id="AMZH03022794">
    <property type="protein sequence ID" value="RRT37018.1"/>
    <property type="molecule type" value="Genomic_DNA"/>
</dbReference>
<protein>
    <submittedName>
        <fullName evidence="2">Uncharacterized protein</fullName>
    </submittedName>
</protein>